<evidence type="ECO:0000313" key="2">
    <source>
        <dbReference type="EMBL" id="OHV29458.1"/>
    </source>
</evidence>
<feature type="binding site" evidence="1">
    <location>
        <position position="343"/>
    </location>
    <ligand>
        <name>Zn(2+)</name>
        <dbReference type="ChEBI" id="CHEBI:29105"/>
    </ligand>
</feature>
<organism evidence="2 3">
    <name type="scientific">Parafrankia colletiae</name>
    <dbReference type="NCBI Taxonomy" id="573497"/>
    <lineage>
        <taxon>Bacteria</taxon>
        <taxon>Bacillati</taxon>
        <taxon>Actinomycetota</taxon>
        <taxon>Actinomycetes</taxon>
        <taxon>Frankiales</taxon>
        <taxon>Frankiaceae</taxon>
        <taxon>Parafrankia</taxon>
    </lineage>
</organism>
<dbReference type="CDD" id="cd04793">
    <property type="entry name" value="LanC"/>
    <property type="match status" value="1"/>
</dbReference>
<dbReference type="Gene3D" id="1.50.10.20">
    <property type="match status" value="1"/>
</dbReference>
<feature type="binding site" evidence="1">
    <location>
        <position position="295"/>
    </location>
    <ligand>
        <name>Zn(2+)</name>
        <dbReference type="ChEBI" id="CHEBI:29105"/>
    </ligand>
</feature>
<name>A0A1S1Q3H6_9ACTN</name>
<keyword evidence="3" id="KW-1185">Reference proteome</keyword>
<keyword evidence="1" id="KW-0479">Metal-binding</keyword>
<dbReference type="InterPro" id="IPR007822">
    <property type="entry name" value="LANC-like"/>
</dbReference>
<dbReference type="EMBL" id="MBLM01000162">
    <property type="protein sequence ID" value="OHV29458.1"/>
    <property type="molecule type" value="Genomic_DNA"/>
</dbReference>
<comment type="caution">
    <text evidence="2">The sequence shown here is derived from an EMBL/GenBank/DDBJ whole genome shotgun (WGS) entry which is preliminary data.</text>
</comment>
<dbReference type="GO" id="GO:0031179">
    <property type="term" value="P:peptide modification"/>
    <property type="evidence" value="ECO:0007669"/>
    <property type="project" value="InterPro"/>
</dbReference>
<sequence length="434" mass="45800">MDRPYPRGHPVTEPHPALALAAAVADQLADPHRVSGTWEGQRWWRQSLAHGAPGIALLHIERAAAGLASWQRAHDWLTYAAHGNLTTGSDSHLYYGAPALAHALTSVAAGQPGAYQRALDRLDRAIAADAHRRVAAANARIDAGRLPQLAEFDVIRGITGLGAYLLRRDAAGETTRAVLDYLVRLTDDVTIDGQALPGWWTELGPTGRASDRFPGGHGNNGLAHGIAGPLALLALATLRGITVPGHHNAIGRICAWLDRWRTDTDTGVSWPYWLDRAHHATGRPDRDGAKHLGWCYGTAGLARAQYLAALATGDTARRDLAENALIHALSDPAHSSTTDITLCHGRAGLAHIAAATAADASPPAADQLRSLTSRLLDTVQPEDTDPDALARQLLTPSADSPGLLEGAAGVALAVIAPSTTAKPRSGWDSCLLIA</sequence>
<gene>
    <name evidence="2" type="ORF">CC117_29120</name>
</gene>
<dbReference type="InterPro" id="IPR033889">
    <property type="entry name" value="LanC"/>
</dbReference>
<dbReference type="PRINTS" id="PR01950">
    <property type="entry name" value="LANCSUPER"/>
</dbReference>
<dbReference type="GO" id="GO:0046872">
    <property type="term" value="F:metal ion binding"/>
    <property type="evidence" value="ECO:0007669"/>
    <property type="project" value="UniProtKB-KW"/>
</dbReference>
<accession>A0A1S1Q3H6</accession>
<reference evidence="3" key="1">
    <citation type="submission" date="2016-07" db="EMBL/GenBank/DDBJ databases">
        <title>Sequence Frankia sp. strain CcI1.17.</title>
        <authorList>
            <person name="Ghodhbane-Gtari F."/>
            <person name="Swanson E."/>
            <person name="Gueddou A."/>
            <person name="Morris K."/>
            <person name="Hezbri K."/>
            <person name="Ktari A."/>
            <person name="Nouioui I."/>
            <person name="Abebe-Akele F."/>
            <person name="Simpson S."/>
            <person name="Thomas K."/>
            <person name="Gtari M."/>
            <person name="Tisa L.S."/>
            <person name="Hurst S."/>
        </authorList>
    </citation>
    <scope>NUCLEOTIDE SEQUENCE [LARGE SCALE GENOMIC DNA]</scope>
    <source>
        <strain evidence="3">Cc1.17</strain>
    </source>
</reference>
<protein>
    <submittedName>
        <fullName evidence="2">Lanthionine synthetase</fullName>
    </submittedName>
</protein>
<proteinExistence type="predicted"/>
<dbReference type="SMART" id="SM01260">
    <property type="entry name" value="LANC_like"/>
    <property type="match status" value="1"/>
</dbReference>
<feature type="binding site" evidence="1">
    <location>
        <position position="344"/>
    </location>
    <ligand>
        <name>Zn(2+)</name>
        <dbReference type="ChEBI" id="CHEBI:29105"/>
    </ligand>
</feature>
<dbReference type="Pfam" id="PF05147">
    <property type="entry name" value="LANC_like"/>
    <property type="match status" value="1"/>
</dbReference>
<dbReference type="PRINTS" id="PR01955">
    <property type="entry name" value="LANCFRANKIA"/>
</dbReference>
<evidence type="ECO:0000313" key="3">
    <source>
        <dbReference type="Proteomes" id="UP000179627"/>
    </source>
</evidence>
<dbReference type="AlphaFoldDB" id="A0A1S1Q3H6"/>
<dbReference type="SUPFAM" id="SSF158745">
    <property type="entry name" value="LanC-like"/>
    <property type="match status" value="1"/>
</dbReference>
<evidence type="ECO:0000256" key="1">
    <source>
        <dbReference type="PIRSR" id="PIRSR607822-1"/>
    </source>
</evidence>
<keyword evidence="1" id="KW-0862">Zinc</keyword>
<dbReference type="Proteomes" id="UP000179627">
    <property type="component" value="Unassembled WGS sequence"/>
</dbReference>